<dbReference type="OrthoDB" id="9788398at2"/>
<dbReference type="AlphaFoldDB" id="A0A1W2CMC4"/>
<evidence type="ECO:0000313" key="1">
    <source>
        <dbReference type="EMBL" id="SMC86369.1"/>
    </source>
</evidence>
<evidence type="ECO:0000313" key="2">
    <source>
        <dbReference type="Proteomes" id="UP000192738"/>
    </source>
</evidence>
<gene>
    <name evidence="1" type="ORF">SAMN04488500_1113</name>
</gene>
<dbReference type="Gene3D" id="3.40.50.11440">
    <property type="match status" value="1"/>
</dbReference>
<organism evidence="1 2">
    <name type="scientific">Sporomusa malonica</name>
    <dbReference type="NCBI Taxonomy" id="112901"/>
    <lineage>
        <taxon>Bacteria</taxon>
        <taxon>Bacillati</taxon>
        <taxon>Bacillota</taxon>
        <taxon>Negativicutes</taxon>
        <taxon>Selenomonadales</taxon>
        <taxon>Sporomusaceae</taxon>
        <taxon>Sporomusa</taxon>
    </lineage>
</organism>
<dbReference type="RefSeq" id="WP_084576257.1">
    <property type="nucleotide sequence ID" value="NZ_CP155572.1"/>
</dbReference>
<accession>A0A1W2CMC4</accession>
<name>A0A1W2CMC4_9FIRM</name>
<proteinExistence type="predicted"/>
<dbReference type="Proteomes" id="UP000192738">
    <property type="component" value="Unassembled WGS sequence"/>
</dbReference>
<protein>
    <submittedName>
        <fullName evidence="1">Uncharacterized protein</fullName>
    </submittedName>
</protein>
<sequence length="417" mass="44882">MAFPKLVQIRQTFSRPLVDDVPGAVLDELERLKIANQLAGKRIGITAGSRGIQNIVTILRYIAQYVKQHGGEPFLLAAMGSHGGGTEAGQKEVLDSLGLTKEAIGAQVLTCAESEIIGHTRDGIPTFILQSALSLDGILVVNRVKTHTSFKGKVESGLVKKLVVGLGGPQGAQQFHGFGSEELSRLLIEIGEVILEKLPIVGGIAIIENAYEETALIKGVTKAELIQAESQLLLYSKSLMPSLPIDDIDVLIIGEMGKNFSGTGIDTNIIGRTRIQGVPEPLRPAVKRIVVLDLSEESHGNATGIGLADFVTQRLVDKMDRQASYLNCLTSTFVIRAAIPIHYEDDQKLLEAVQYSLSSIPAEKLRVVVIPNTLFLTECLVSEGIAAELSSRDGINIAGEAGDLAFDPQNRLLLKFH</sequence>
<reference evidence="1 2" key="1">
    <citation type="submission" date="2017-04" db="EMBL/GenBank/DDBJ databases">
        <authorList>
            <person name="Afonso C.L."/>
            <person name="Miller P.J."/>
            <person name="Scott M.A."/>
            <person name="Spackman E."/>
            <person name="Goraichik I."/>
            <person name="Dimitrov K.M."/>
            <person name="Suarez D.L."/>
            <person name="Swayne D.E."/>
        </authorList>
    </citation>
    <scope>NUCLEOTIDE SEQUENCE [LARGE SCALE GENOMIC DNA]</scope>
    <source>
        <strain evidence="1 2">DSM 5090</strain>
    </source>
</reference>
<dbReference type="STRING" id="112901.SAMN04488500_1113"/>
<dbReference type="EMBL" id="FWXI01000011">
    <property type="protein sequence ID" value="SMC86369.1"/>
    <property type="molecule type" value="Genomic_DNA"/>
</dbReference>
<keyword evidence="2" id="KW-1185">Reference proteome</keyword>